<keyword evidence="1" id="KW-0677">Repeat</keyword>
<proteinExistence type="predicted"/>
<feature type="domain" description="PRD" evidence="2">
    <location>
        <begin position="169"/>
        <end position="282"/>
    </location>
</feature>
<dbReference type="SUPFAM" id="SSF63520">
    <property type="entry name" value="PTS-regulatory domain, PRD"/>
    <property type="match status" value="2"/>
</dbReference>
<feature type="domain" description="PRD" evidence="2">
    <location>
        <begin position="64"/>
        <end position="168"/>
    </location>
</feature>
<dbReference type="InterPro" id="IPR011608">
    <property type="entry name" value="PRD"/>
</dbReference>
<dbReference type="NCBIfam" id="NF046042">
    <property type="entry name" value="LicT"/>
    <property type="match status" value="1"/>
</dbReference>
<comment type="caution">
    <text evidence="3">The sequence shown here is derived from an EMBL/GenBank/DDBJ whole genome shotgun (WGS) entry which is preliminary data.</text>
</comment>
<evidence type="ECO:0000313" key="4">
    <source>
        <dbReference type="Proteomes" id="UP000260721"/>
    </source>
</evidence>
<dbReference type="InterPro" id="IPR004341">
    <property type="entry name" value="CAT_RNA-bd_dom"/>
</dbReference>
<dbReference type="InterPro" id="IPR036650">
    <property type="entry name" value="CAT_RNA-bd_dom_sf"/>
</dbReference>
<protein>
    <submittedName>
        <fullName evidence="3">PRD domain-containing protein</fullName>
    </submittedName>
</protein>
<dbReference type="GO" id="GO:0006355">
    <property type="term" value="P:regulation of DNA-templated transcription"/>
    <property type="evidence" value="ECO:0007669"/>
    <property type="project" value="InterPro"/>
</dbReference>
<dbReference type="RefSeq" id="WP_117446999.1">
    <property type="nucleotide sequence ID" value="NZ_CALCIP010000011.1"/>
</dbReference>
<dbReference type="GO" id="GO:0003723">
    <property type="term" value="F:RNA binding"/>
    <property type="evidence" value="ECO:0007669"/>
    <property type="project" value="InterPro"/>
</dbReference>
<dbReference type="PROSITE" id="PS51372">
    <property type="entry name" value="PRD_2"/>
    <property type="match status" value="2"/>
</dbReference>
<organism evidence="3 4">
    <name type="scientific">Faecalicoccus pleomorphus</name>
    <dbReference type="NCBI Taxonomy" id="1323"/>
    <lineage>
        <taxon>Bacteria</taxon>
        <taxon>Bacillati</taxon>
        <taxon>Bacillota</taxon>
        <taxon>Erysipelotrichia</taxon>
        <taxon>Erysipelotrichales</taxon>
        <taxon>Erysipelotrichaceae</taxon>
        <taxon>Faecalicoccus</taxon>
    </lineage>
</organism>
<evidence type="ECO:0000256" key="1">
    <source>
        <dbReference type="ARBA" id="ARBA00022737"/>
    </source>
</evidence>
<dbReference type="SUPFAM" id="SSF50151">
    <property type="entry name" value="SacY-like RNA-binding domain"/>
    <property type="match status" value="1"/>
</dbReference>
<dbReference type="Pfam" id="PF03123">
    <property type="entry name" value="CAT_RBD"/>
    <property type="match status" value="1"/>
</dbReference>
<evidence type="ECO:0000259" key="2">
    <source>
        <dbReference type="PROSITE" id="PS51372"/>
    </source>
</evidence>
<dbReference type="InterPro" id="IPR050661">
    <property type="entry name" value="BglG_antiterminators"/>
</dbReference>
<name>A0A3E3DXD0_9FIRM</name>
<dbReference type="PANTHER" id="PTHR30185:SF15">
    <property type="entry name" value="CRYPTIC BETA-GLUCOSIDE BGL OPERON ANTITERMINATOR"/>
    <property type="match status" value="1"/>
</dbReference>
<dbReference type="Gene3D" id="2.30.24.10">
    <property type="entry name" value="CAT RNA-binding domain"/>
    <property type="match status" value="1"/>
</dbReference>
<dbReference type="Pfam" id="PF00874">
    <property type="entry name" value="PRD"/>
    <property type="match status" value="2"/>
</dbReference>
<reference evidence="3 4" key="1">
    <citation type="submission" date="2018-08" db="EMBL/GenBank/DDBJ databases">
        <title>A genome reference for cultivated species of the human gut microbiota.</title>
        <authorList>
            <person name="Zou Y."/>
            <person name="Xue W."/>
            <person name="Luo G."/>
        </authorList>
    </citation>
    <scope>NUCLEOTIDE SEQUENCE [LARGE SCALE GENOMIC DNA]</scope>
    <source>
        <strain evidence="3 4">TF08-11</strain>
    </source>
</reference>
<accession>A0A3E3DXD0</accession>
<dbReference type="InterPro" id="IPR036634">
    <property type="entry name" value="PRD_sf"/>
</dbReference>
<evidence type="ECO:0000313" key="3">
    <source>
        <dbReference type="EMBL" id="RGD73922.1"/>
    </source>
</evidence>
<dbReference type="SMART" id="SM01061">
    <property type="entry name" value="CAT_RBD"/>
    <property type="match status" value="1"/>
</dbReference>
<sequence>MRIQKILNNNAIISKDSSYQEIIVMGKGIAYGKKTGDVIDPSRIYKTFVLNHEAQNKMVQMLQKIPIEYLELCELIVSRANNILDKPLSDDIYISLTDHIYMAVQRYKKGLRLKNKLLWEIQHFYAKEYKIAHEALNSIESMFQIHMDEDEAGFIAIHIVTAEHGDKVDDVYELTRLIQDIMNIVKYYFKIELDERSLYYQRFVTHLKFFSYRVLSYKNRKENELLKNDLLEIIKEKYVNPYLCALKIKSFVEQRYEYILDDEEILYLLIHISQVIQFSKEECSK</sequence>
<gene>
    <name evidence="3" type="ORF">DXC78_10630</name>
</gene>
<dbReference type="Gene3D" id="1.10.1790.10">
    <property type="entry name" value="PRD domain"/>
    <property type="match status" value="2"/>
</dbReference>
<dbReference type="Proteomes" id="UP000260721">
    <property type="component" value="Unassembled WGS sequence"/>
</dbReference>
<dbReference type="PANTHER" id="PTHR30185">
    <property type="entry name" value="CRYPTIC BETA-GLUCOSIDE BGL OPERON ANTITERMINATOR"/>
    <property type="match status" value="1"/>
</dbReference>
<dbReference type="EMBL" id="QUSK01000027">
    <property type="protein sequence ID" value="RGD73922.1"/>
    <property type="molecule type" value="Genomic_DNA"/>
</dbReference>
<dbReference type="AlphaFoldDB" id="A0A3E3DXD0"/>